<evidence type="ECO:0000313" key="3">
    <source>
        <dbReference type="Proteomes" id="UP001167160"/>
    </source>
</evidence>
<dbReference type="EMBL" id="JAMQGM010000034">
    <property type="protein sequence ID" value="MCM2578903.1"/>
    <property type="molecule type" value="Genomic_DNA"/>
</dbReference>
<accession>A0ABT0X8Q2</accession>
<dbReference type="SUPFAM" id="SSF56112">
    <property type="entry name" value="Protein kinase-like (PK-like)"/>
    <property type="match status" value="1"/>
</dbReference>
<evidence type="ECO:0000313" key="2">
    <source>
        <dbReference type="EMBL" id="MCM2578903.1"/>
    </source>
</evidence>
<keyword evidence="3" id="KW-1185">Reference proteome</keyword>
<evidence type="ECO:0000259" key="1">
    <source>
        <dbReference type="Pfam" id="PF01636"/>
    </source>
</evidence>
<dbReference type="Gene3D" id="3.30.200.20">
    <property type="entry name" value="Phosphorylase Kinase, domain 1"/>
    <property type="match status" value="1"/>
</dbReference>
<dbReference type="InterPro" id="IPR011009">
    <property type="entry name" value="Kinase-like_dom_sf"/>
</dbReference>
<dbReference type="Pfam" id="PF01636">
    <property type="entry name" value="APH"/>
    <property type="match status" value="1"/>
</dbReference>
<dbReference type="PANTHER" id="PTHR21310">
    <property type="entry name" value="AMINOGLYCOSIDE PHOSPHOTRANSFERASE-RELATED-RELATED"/>
    <property type="match status" value="1"/>
</dbReference>
<feature type="domain" description="Aminoglycoside phosphotransferase" evidence="1">
    <location>
        <begin position="4"/>
        <end position="218"/>
    </location>
</feature>
<dbReference type="Proteomes" id="UP001167160">
    <property type="component" value="Unassembled WGS sequence"/>
</dbReference>
<proteinExistence type="predicted"/>
<organism evidence="2 3">
    <name type="scientific">Streptomyces meridianus</name>
    <dbReference type="NCBI Taxonomy" id="2938945"/>
    <lineage>
        <taxon>Bacteria</taxon>
        <taxon>Bacillati</taxon>
        <taxon>Actinomycetota</taxon>
        <taxon>Actinomycetes</taxon>
        <taxon>Kitasatosporales</taxon>
        <taxon>Streptomycetaceae</taxon>
        <taxon>Streptomyces</taxon>
    </lineage>
</organism>
<name>A0ABT0X8Q2_9ACTN</name>
<dbReference type="PANTHER" id="PTHR21310:SF15">
    <property type="entry name" value="AMINOGLYCOSIDE PHOSPHOTRANSFERASE DOMAIN-CONTAINING PROTEIN"/>
    <property type="match status" value="1"/>
</dbReference>
<dbReference type="InterPro" id="IPR002575">
    <property type="entry name" value="Aminoglycoside_PTrfase"/>
</dbReference>
<protein>
    <submittedName>
        <fullName evidence="2">Phosphotransferase</fullName>
    </submittedName>
</protein>
<reference evidence="2" key="1">
    <citation type="journal article" date="2023" name="Int. J. Syst. Evol. Microbiol.">
        <title>Streptomyces meridianus sp. nov. isolated from brackish water of the Tagus estuary in Alcochete, Portugal.</title>
        <authorList>
            <person name="Santos J.D.N."/>
            <person name="Klimek D."/>
            <person name="Calusinska M."/>
            <person name="Lobo Da Cunha A."/>
            <person name="Catita J."/>
            <person name="Goncalves H."/>
            <person name="Gonzalez I."/>
            <person name="Reyes F."/>
            <person name="Lage O.M."/>
        </authorList>
    </citation>
    <scope>NUCLEOTIDE SEQUENCE</scope>
    <source>
        <strain evidence="2">MTZ3.1</strain>
    </source>
</reference>
<comment type="caution">
    <text evidence="2">The sequence shown here is derived from an EMBL/GenBank/DDBJ whole genome shotgun (WGS) entry which is preliminary data.</text>
</comment>
<dbReference type="InterPro" id="IPR051678">
    <property type="entry name" value="AGP_Transferase"/>
</dbReference>
<gene>
    <name evidence="2" type="ORF">M1E25_16345</name>
</gene>
<dbReference type="Gene3D" id="3.90.1200.10">
    <property type="match status" value="1"/>
</dbReference>
<dbReference type="RefSeq" id="WP_251416089.1">
    <property type="nucleotide sequence ID" value="NZ_JAMQGM010000034.1"/>
</dbReference>
<sequence length="258" mass="28278">MTDAFSGGWDSEARLVDGRWVERRPRRPEVAERLLTETRLMPWLAPRLPLPVPVPHLLSDEPLVVRHELIPGEPLEGLDAPQGKALGGFLRRLHAVHAADATREGAPAPLRVLDERASLVADFRIRVLPLLPRELHRAGVALLDSVVRLPADALVHGDLGPAHVLGRNGELTGVIDFCDAHIGDAAIDLAWALHGTPPAFADALAEAYGVTPEIRRRALLWHRLGPWHEVLHGYRTGQDAFIRSGLEGSRVRLTLPAT</sequence>